<sequence length="270" mass="30601">MFTSGGGSYKRLWFLQKQSNDLMSRLRAQLEPFRYIVDETTPWEEKSAAVRLSEKLLKSKRNKRWRKRKRKLAAEMHAKVESMNAIAKLKAKEERKRLESELELVLMVEKLQELRSLRIQKLKKQGHFLPEEDDKFLEKVQAAAEEEERLAQAAADTDAAKDAIATALESRKSMQSNGSVPKEAIGDVNQDRGSPDQTIQGEEKIGSAAESGPSGEKPPESHSYGGAFNTVENLPIEFYHYYHGSSNDMGTLIEVILSTSVSFQQKRFSH</sequence>
<proteinExistence type="predicted"/>
<evidence type="ECO:0000313" key="3">
    <source>
        <dbReference type="Proteomes" id="UP001154282"/>
    </source>
</evidence>
<dbReference type="PANTHER" id="PTHR48190">
    <property type="entry name" value="PROGRAMMED CELL DEATH PROTEIN 7"/>
    <property type="match status" value="1"/>
</dbReference>
<protein>
    <submittedName>
        <fullName evidence="2">Uncharacterized protein</fullName>
    </submittedName>
</protein>
<evidence type="ECO:0000256" key="1">
    <source>
        <dbReference type="SAM" id="MobiDB-lite"/>
    </source>
</evidence>
<comment type="caution">
    <text evidence="2">The sequence shown here is derived from an EMBL/GenBank/DDBJ whole genome shotgun (WGS) entry which is preliminary data.</text>
</comment>
<dbReference type="EMBL" id="CAMGYJ010000011">
    <property type="protein sequence ID" value="CAI0559875.1"/>
    <property type="molecule type" value="Genomic_DNA"/>
</dbReference>
<gene>
    <name evidence="2" type="ORF">LITE_LOCUS49423</name>
</gene>
<dbReference type="Proteomes" id="UP001154282">
    <property type="component" value="Unassembled WGS sequence"/>
</dbReference>
<feature type="region of interest" description="Disordered" evidence="1">
    <location>
        <begin position="170"/>
        <end position="228"/>
    </location>
</feature>
<keyword evidence="3" id="KW-1185">Reference proteome</keyword>
<organism evidence="2 3">
    <name type="scientific">Linum tenue</name>
    <dbReference type="NCBI Taxonomy" id="586396"/>
    <lineage>
        <taxon>Eukaryota</taxon>
        <taxon>Viridiplantae</taxon>
        <taxon>Streptophyta</taxon>
        <taxon>Embryophyta</taxon>
        <taxon>Tracheophyta</taxon>
        <taxon>Spermatophyta</taxon>
        <taxon>Magnoliopsida</taxon>
        <taxon>eudicotyledons</taxon>
        <taxon>Gunneridae</taxon>
        <taxon>Pentapetalae</taxon>
        <taxon>rosids</taxon>
        <taxon>fabids</taxon>
        <taxon>Malpighiales</taxon>
        <taxon>Linaceae</taxon>
        <taxon>Linum</taxon>
    </lineage>
</organism>
<reference evidence="2" key="1">
    <citation type="submission" date="2022-08" db="EMBL/GenBank/DDBJ databases">
        <authorList>
            <person name="Gutierrez-Valencia J."/>
        </authorList>
    </citation>
    <scope>NUCLEOTIDE SEQUENCE</scope>
</reference>
<dbReference type="AlphaFoldDB" id="A0AAV0RQM0"/>
<dbReference type="InterPro" id="IPR052831">
    <property type="entry name" value="Apoptosis_promoter"/>
</dbReference>
<dbReference type="PANTHER" id="PTHR48190:SF2">
    <property type="entry name" value="PROGRAMMED CELL DEATH PROTEIN 7"/>
    <property type="match status" value="1"/>
</dbReference>
<accession>A0AAV0RQM0</accession>
<evidence type="ECO:0000313" key="2">
    <source>
        <dbReference type="EMBL" id="CAI0559875.1"/>
    </source>
</evidence>
<dbReference type="GO" id="GO:0005689">
    <property type="term" value="C:U12-type spliceosomal complex"/>
    <property type="evidence" value="ECO:0007669"/>
    <property type="project" value="TreeGrafter"/>
</dbReference>
<name>A0AAV0RQM0_9ROSI</name>